<evidence type="ECO:0000256" key="1">
    <source>
        <dbReference type="SAM" id="MobiDB-lite"/>
    </source>
</evidence>
<sequence>RKQHRLHPPPLPHPLQRQKQHQPHQQLLPPPLQRRKQHRLHPPPLPHPLQRQKLHQQLLARRLQLQLLQALPQQRPQLAPVHQRAQL</sequence>
<feature type="non-terminal residue" evidence="2">
    <location>
        <position position="87"/>
    </location>
</feature>
<dbReference type="Proteomes" id="UP000663844">
    <property type="component" value="Unassembled WGS sequence"/>
</dbReference>
<gene>
    <name evidence="2" type="ORF">OXD698_LOCUS54722</name>
</gene>
<reference evidence="2" key="1">
    <citation type="submission" date="2021-02" db="EMBL/GenBank/DDBJ databases">
        <authorList>
            <person name="Nowell W R."/>
        </authorList>
    </citation>
    <scope>NUCLEOTIDE SEQUENCE</scope>
</reference>
<feature type="non-terminal residue" evidence="2">
    <location>
        <position position="1"/>
    </location>
</feature>
<dbReference type="EMBL" id="CAJOAZ010033652">
    <property type="protein sequence ID" value="CAF4456583.1"/>
    <property type="molecule type" value="Genomic_DNA"/>
</dbReference>
<evidence type="ECO:0000313" key="2">
    <source>
        <dbReference type="EMBL" id="CAF4456583.1"/>
    </source>
</evidence>
<comment type="caution">
    <text evidence="2">The sequence shown here is derived from an EMBL/GenBank/DDBJ whole genome shotgun (WGS) entry which is preliminary data.</text>
</comment>
<name>A0A820SQV5_9BILA</name>
<evidence type="ECO:0000313" key="3">
    <source>
        <dbReference type="Proteomes" id="UP000663844"/>
    </source>
</evidence>
<proteinExistence type="predicted"/>
<organism evidence="2 3">
    <name type="scientific">Adineta steineri</name>
    <dbReference type="NCBI Taxonomy" id="433720"/>
    <lineage>
        <taxon>Eukaryota</taxon>
        <taxon>Metazoa</taxon>
        <taxon>Spiralia</taxon>
        <taxon>Gnathifera</taxon>
        <taxon>Rotifera</taxon>
        <taxon>Eurotatoria</taxon>
        <taxon>Bdelloidea</taxon>
        <taxon>Adinetida</taxon>
        <taxon>Adinetidae</taxon>
        <taxon>Adineta</taxon>
    </lineage>
</organism>
<accession>A0A820SQV5</accession>
<protein>
    <submittedName>
        <fullName evidence="2">Uncharacterized protein</fullName>
    </submittedName>
</protein>
<dbReference type="AlphaFoldDB" id="A0A820SQV5"/>
<feature type="region of interest" description="Disordered" evidence="1">
    <location>
        <begin position="1"/>
        <end position="55"/>
    </location>
</feature>